<dbReference type="EMBL" id="JBHLTC010000027">
    <property type="protein sequence ID" value="MFC0626508.1"/>
    <property type="molecule type" value="Genomic_DNA"/>
</dbReference>
<keyword evidence="1" id="KW-0812">Transmembrane</keyword>
<dbReference type="RefSeq" id="WP_380050153.1">
    <property type="nucleotide sequence ID" value="NZ_JBHLTC010000027.1"/>
</dbReference>
<comment type="caution">
    <text evidence="2">The sequence shown here is derived from an EMBL/GenBank/DDBJ whole genome shotgun (WGS) entry which is preliminary data.</text>
</comment>
<feature type="transmembrane region" description="Helical" evidence="1">
    <location>
        <begin position="153"/>
        <end position="172"/>
    </location>
</feature>
<evidence type="ECO:0000313" key="3">
    <source>
        <dbReference type="Proteomes" id="UP001589890"/>
    </source>
</evidence>
<feature type="transmembrane region" description="Helical" evidence="1">
    <location>
        <begin position="61"/>
        <end position="91"/>
    </location>
</feature>
<accession>A0ABV6QQP3</accession>
<protein>
    <recommendedName>
        <fullName evidence="4">PH domain-containing protein</fullName>
    </recommendedName>
</protein>
<gene>
    <name evidence="2" type="ORF">ACFFGN_20685</name>
</gene>
<feature type="transmembrane region" description="Helical" evidence="1">
    <location>
        <begin position="22"/>
        <end position="41"/>
    </location>
</feature>
<reference evidence="2 3" key="1">
    <citation type="submission" date="2024-09" db="EMBL/GenBank/DDBJ databases">
        <authorList>
            <person name="Sun Q."/>
            <person name="Mori K."/>
        </authorList>
    </citation>
    <scope>NUCLEOTIDE SEQUENCE [LARGE SCALE GENOMIC DNA]</scope>
    <source>
        <strain evidence="2 3">CGMCC 1.15906</strain>
    </source>
</reference>
<evidence type="ECO:0000256" key="1">
    <source>
        <dbReference type="SAM" id="Phobius"/>
    </source>
</evidence>
<keyword evidence="1" id="KW-1133">Transmembrane helix</keyword>
<feature type="transmembrane region" description="Helical" evidence="1">
    <location>
        <begin position="103"/>
        <end position="122"/>
    </location>
</feature>
<name>A0ABV6QQP3_9ACTN</name>
<dbReference type="Proteomes" id="UP001589890">
    <property type="component" value="Unassembled WGS sequence"/>
</dbReference>
<evidence type="ECO:0000313" key="2">
    <source>
        <dbReference type="EMBL" id="MFC0626508.1"/>
    </source>
</evidence>
<keyword evidence="3" id="KW-1185">Reference proteome</keyword>
<organism evidence="2 3">
    <name type="scientific">Kribbella deserti</name>
    <dbReference type="NCBI Taxonomy" id="1926257"/>
    <lineage>
        <taxon>Bacteria</taxon>
        <taxon>Bacillati</taxon>
        <taxon>Actinomycetota</taxon>
        <taxon>Actinomycetes</taxon>
        <taxon>Propionibacteriales</taxon>
        <taxon>Kribbellaceae</taxon>
        <taxon>Kribbella</taxon>
    </lineage>
</organism>
<sequence length="544" mass="59436">MANTLDAEVARRWLAVVVPSWIYRYLLPALWAAAVAVSLAFGDEVPCSEQDPSSCGPDVSFALSLVICLASLVLWWWMPRLAACFGIAFAALEVAFDDTPEAVAAWGTYGGLCLLLLAWFAISRNRQLARTRDLARRPVVLPPAERTGFTWPLAALAVAIVVAVAGMAAMRLQDAEDPDWFGMVAEPADNTWWYTVSGSALLLGVLLAGRDLQRRRNRPTRPVTTTGLPVRIAPAAGMRLGVFAADDLKFENVLGFVGALPDDPDQAGELDAAYDVLEKDVTEFAPASVRRQWETDLRKYQGNALLVGDLTDGAWVTLVLGDTVMRASRPFRAPRTNPLDVLPFARGREEFDGLSADEDLSAGDEQYEDSEVVEVAQPAGEVPALPWQVPLEPAPWWSRLLLVAPFLIAPPVLWFDPGAWQTALLVVAAGGSGINFACLQLLQRLTFEADVLAIRSTNQIHRVPWQDLRAIDVAGRQITFETEHDLHVVGGFDDKRTTPEYVASVAETIRRQARPASAQIRPAPGAVIVVAYVLLCAAVFFLRY</sequence>
<keyword evidence="1" id="KW-0472">Membrane</keyword>
<proteinExistence type="predicted"/>
<feature type="transmembrane region" description="Helical" evidence="1">
    <location>
        <begin position="192"/>
        <end position="209"/>
    </location>
</feature>
<evidence type="ECO:0008006" key="4">
    <source>
        <dbReference type="Google" id="ProtNLM"/>
    </source>
</evidence>
<feature type="transmembrane region" description="Helical" evidence="1">
    <location>
        <begin position="520"/>
        <end position="542"/>
    </location>
</feature>